<evidence type="ECO:0000313" key="2">
    <source>
        <dbReference type="Proteomes" id="UP000229839"/>
    </source>
</evidence>
<reference evidence="1 2" key="1">
    <citation type="submission" date="2017-06" db="EMBL/GenBank/DDBJ databases">
        <title>Draft genome of Bartonella tribocorum strain L103, isolated from a rodent in Laos.</title>
        <authorList>
            <person name="Hadjadj L."/>
            <person name="Jiyipong T."/>
            <person name="Morand S."/>
            <person name="Diene S.M."/>
            <person name="Rolain J.-M."/>
        </authorList>
    </citation>
    <scope>NUCLEOTIDE SEQUENCE [LARGE SCALE GENOMIC DNA]</scope>
    <source>
        <strain evidence="1 2">L103</strain>
    </source>
</reference>
<name>A0A2M6UTD5_9HYPH</name>
<accession>A0A2M6UTD5</accession>
<proteinExistence type="predicted"/>
<dbReference type="Proteomes" id="UP000229839">
    <property type="component" value="Unassembled WGS sequence"/>
</dbReference>
<dbReference type="AlphaFoldDB" id="A0A2M6UTD5"/>
<dbReference type="EMBL" id="NJGE01000005">
    <property type="protein sequence ID" value="PIT69469.1"/>
    <property type="molecule type" value="Genomic_DNA"/>
</dbReference>
<protein>
    <submittedName>
        <fullName evidence="1">Uncharacterized protein</fullName>
    </submittedName>
</protein>
<evidence type="ECO:0000313" key="1">
    <source>
        <dbReference type="EMBL" id="PIT69469.1"/>
    </source>
</evidence>
<comment type="caution">
    <text evidence="1">The sequence shown here is derived from an EMBL/GenBank/DDBJ whole genome shotgun (WGS) entry which is preliminary data.</text>
</comment>
<sequence>MKSKKTIKGALRFSFKNCASPFSLMSTHYASFTQDLRWKDFTEKINAFYLKDSSLIRSSMWKDISQCLL</sequence>
<gene>
    <name evidence="1" type="ORF">CER18_03360</name>
</gene>
<organism evidence="1 2">
    <name type="scientific">Bartonella tribocorum</name>
    <dbReference type="NCBI Taxonomy" id="85701"/>
    <lineage>
        <taxon>Bacteria</taxon>
        <taxon>Pseudomonadati</taxon>
        <taxon>Pseudomonadota</taxon>
        <taxon>Alphaproteobacteria</taxon>
        <taxon>Hyphomicrobiales</taxon>
        <taxon>Bartonellaceae</taxon>
        <taxon>Bartonella</taxon>
    </lineage>
</organism>